<reference evidence="2 3" key="1">
    <citation type="journal article" date="2018" name="Nat. Genet.">
        <title>The Rosa genome provides new insights in the design of modern roses.</title>
        <authorList>
            <person name="Bendahmane M."/>
        </authorList>
    </citation>
    <scope>NUCLEOTIDE SEQUENCE [LARGE SCALE GENOMIC DNA]</scope>
    <source>
        <strain evidence="3">cv. Old Blush</strain>
    </source>
</reference>
<dbReference type="GO" id="GO:0032259">
    <property type="term" value="P:methylation"/>
    <property type="evidence" value="ECO:0007669"/>
    <property type="project" value="UniProtKB-KW"/>
</dbReference>
<keyword evidence="2" id="KW-0489">Methyltransferase</keyword>
<name>A0A2P6S320_ROSCH</name>
<sequence length="92" mass="10409">MATMPKLKEEEEEAMLLQGQANILHYTYNFVESMALKCAVELGIADIINSHGQPLTVHRSNHSTNCLAVHRHQLPLEPHVISRLEKCLRGDH</sequence>
<accession>A0A2P6S320</accession>
<dbReference type="EMBL" id="PDCK01000040">
    <property type="protein sequence ID" value="PRQ53072.1"/>
    <property type="molecule type" value="Genomic_DNA"/>
</dbReference>
<dbReference type="GO" id="GO:0102917">
    <property type="term" value="F:(R,S)-reticuline 7-O-methyltransferase activity"/>
    <property type="evidence" value="ECO:0007669"/>
    <property type="project" value="UniProtKB-EC"/>
</dbReference>
<evidence type="ECO:0000259" key="1">
    <source>
        <dbReference type="Pfam" id="PF08100"/>
    </source>
</evidence>
<dbReference type="SUPFAM" id="SSF46785">
    <property type="entry name" value="Winged helix' DNA-binding domain"/>
    <property type="match status" value="1"/>
</dbReference>
<dbReference type="InterPro" id="IPR012967">
    <property type="entry name" value="COMT_dimerisation"/>
</dbReference>
<dbReference type="Gramene" id="PRQ53072">
    <property type="protein sequence ID" value="PRQ53072"/>
    <property type="gene ID" value="RchiOBHm_Chr2g0162441"/>
</dbReference>
<feature type="domain" description="O-methyltransferase dimerisation" evidence="1">
    <location>
        <begin position="25"/>
        <end position="57"/>
    </location>
</feature>
<comment type="caution">
    <text evidence="2">The sequence shown here is derived from an EMBL/GenBank/DDBJ whole genome shotgun (WGS) entry which is preliminary data.</text>
</comment>
<dbReference type="Pfam" id="PF08100">
    <property type="entry name" value="Dimerisation"/>
    <property type="match status" value="1"/>
</dbReference>
<keyword evidence="2" id="KW-0808">Transferase</keyword>
<dbReference type="Gene3D" id="1.10.10.10">
    <property type="entry name" value="Winged helix-like DNA-binding domain superfamily/Winged helix DNA-binding domain"/>
    <property type="match status" value="1"/>
</dbReference>
<organism evidence="2 3">
    <name type="scientific">Rosa chinensis</name>
    <name type="common">China rose</name>
    <dbReference type="NCBI Taxonomy" id="74649"/>
    <lineage>
        <taxon>Eukaryota</taxon>
        <taxon>Viridiplantae</taxon>
        <taxon>Streptophyta</taxon>
        <taxon>Embryophyta</taxon>
        <taxon>Tracheophyta</taxon>
        <taxon>Spermatophyta</taxon>
        <taxon>Magnoliopsida</taxon>
        <taxon>eudicotyledons</taxon>
        <taxon>Gunneridae</taxon>
        <taxon>Pentapetalae</taxon>
        <taxon>rosids</taxon>
        <taxon>fabids</taxon>
        <taxon>Rosales</taxon>
        <taxon>Rosaceae</taxon>
        <taxon>Rosoideae</taxon>
        <taxon>Rosoideae incertae sedis</taxon>
        <taxon>Rosa</taxon>
    </lineage>
</organism>
<dbReference type="Proteomes" id="UP000238479">
    <property type="component" value="Chromosome 2"/>
</dbReference>
<dbReference type="AlphaFoldDB" id="A0A2P6S320"/>
<gene>
    <name evidence="2" type="ORF">RchiOBHm_Chr2g0162441</name>
</gene>
<dbReference type="EC" id="2.1.1.291" evidence="2"/>
<dbReference type="InterPro" id="IPR036388">
    <property type="entry name" value="WH-like_DNA-bd_sf"/>
</dbReference>
<keyword evidence="3" id="KW-1185">Reference proteome</keyword>
<evidence type="ECO:0000313" key="3">
    <source>
        <dbReference type="Proteomes" id="UP000238479"/>
    </source>
</evidence>
<protein>
    <submittedName>
        <fullName evidence="2">Putative (R,S)-reticuline 7-O-methyltransferase</fullName>
        <ecNumber evidence="2">2.1.1.291</ecNumber>
    </submittedName>
</protein>
<dbReference type="InterPro" id="IPR036390">
    <property type="entry name" value="WH_DNA-bd_sf"/>
</dbReference>
<evidence type="ECO:0000313" key="2">
    <source>
        <dbReference type="EMBL" id="PRQ53072.1"/>
    </source>
</evidence>
<dbReference type="GO" id="GO:0046983">
    <property type="term" value="F:protein dimerization activity"/>
    <property type="evidence" value="ECO:0007669"/>
    <property type="project" value="InterPro"/>
</dbReference>
<proteinExistence type="predicted"/>